<evidence type="ECO:0000256" key="1">
    <source>
        <dbReference type="ARBA" id="ARBA00022553"/>
    </source>
</evidence>
<organism evidence="6 7">
    <name type="scientific">Herbaspirillum hiltneri N3</name>
    <dbReference type="NCBI Taxonomy" id="1262470"/>
    <lineage>
        <taxon>Bacteria</taxon>
        <taxon>Pseudomonadati</taxon>
        <taxon>Pseudomonadota</taxon>
        <taxon>Betaproteobacteria</taxon>
        <taxon>Burkholderiales</taxon>
        <taxon>Oxalobacteraceae</taxon>
        <taxon>Herbaspirillum</taxon>
    </lineage>
</organism>
<dbReference type="CDD" id="cd00383">
    <property type="entry name" value="trans_reg_C"/>
    <property type="match status" value="1"/>
</dbReference>
<evidence type="ECO:0000313" key="6">
    <source>
        <dbReference type="EMBL" id="AKZ61778.1"/>
    </source>
</evidence>
<dbReference type="SUPFAM" id="SSF46894">
    <property type="entry name" value="C-terminal effector domain of the bipartite response regulators"/>
    <property type="match status" value="1"/>
</dbReference>
<protein>
    <recommendedName>
        <fullName evidence="5">OmpR/PhoB-type domain-containing protein</fullName>
    </recommendedName>
</protein>
<evidence type="ECO:0000256" key="2">
    <source>
        <dbReference type="ARBA" id="ARBA00023012"/>
    </source>
</evidence>
<evidence type="ECO:0000313" key="7">
    <source>
        <dbReference type="Proteomes" id="UP000063429"/>
    </source>
</evidence>
<dbReference type="Pfam" id="PF00486">
    <property type="entry name" value="Trans_reg_C"/>
    <property type="match status" value="1"/>
</dbReference>
<dbReference type="RefSeq" id="WP_053195278.1">
    <property type="nucleotide sequence ID" value="NZ_CP011409.1"/>
</dbReference>
<keyword evidence="2" id="KW-0902">Two-component regulatory system</keyword>
<evidence type="ECO:0000256" key="3">
    <source>
        <dbReference type="ARBA" id="ARBA00023125"/>
    </source>
</evidence>
<dbReference type="PANTHER" id="PTHR48111:SF40">
    <property type="entry name" value="PHOSPHATE REGULON TRANSCRIPTIONAL REGULATORY PROTEIN PHOB"/>
    <property type="match status" value="1"/>
</dbReference>
<keyword evidence="3 4" id="KW-0238">DNA-binding</keyword>
<dbReference type="PROSITE" id="PS51755">
    <property type="entry name" value="OMPR_PHOB"/>
    <property type="match status" value="1"/>
</dbReference>
<dbReference type="InterPro" id="IPR001867">
    <property type="entry name" value="OmpR/PhoB-type_DNA-bd"/>
</dbReference>
<proteinExistence type="predicted"/>
<feature type="domain" description="OmpR/PhoB-type" evidence="5">
    <location>
        <begin position="124"/>
        <end position="225"/>
    </location>
</feature>
<dbReference type="Proteomes" id="UP000063429">
    <property type="component" value="Chromosome"/>
</dbReference>
<evidence type="ECO:0000256" key="4">
    <source>
        <dbReference type="PROSITE-ProRule" id="PRU01091"/>
    </source>
</evidence>
<dbReference type="InterPro" id="IPR016032">
    <property type="entry name" value="Sig_transdc_resp-reg_C-effctor"/>
</dbReference>
<keyword evidence="7" id="KW-1185">Reference proteome</keyword>
<feature type="DNA-binding region" description="OmpR/PhoB-type" evidence="4">
    <location>
        <begin position="124"/>
        <end position="225"/>
    </location>
</feature>
<dbReference type="InterPro" id="IPR036388">
    <property type="entry name" value="WH-like_DNA-bd_sf"/>
</dbReference>
<dbReference type="InterPro" id="IPR039420">
    <property type="entry name" value="WalR-like"/>
</dbReference>
<evidence type="ECO:0000259" key="5">
    <source>
        <dbReference type="PROSITE" id="PS51755"/>
    </source>
</evidence>
<accession>A0ABN4HS51</accession>
<gene>
    <name evidence="6" type="ORF">F506_03050</name>
</gene>
<dbReference type="Gene3D" id="1.10.10.10">
    <property type="entry name" value="Winged helix-like DNA-binding domain superfamily/Winged helix DNA-binding domain"/>
    <property type="match status" value="1"/>
</dbReference>
<dbReference type="PANTHER" id="PTHR48111">
    <property type="entry name" value="REGULATOR OF RPOS"/>
    <property type="match status" value="1"/>
</dbReference>
<keyword evidence="1" id="KW-0597">Phosphoprotein</keyword>
<dbReference type="SMART" id="SM00862">
    <property type="entry name" value="Trans_reg_C"/>
    <property type="match status" value="1"/>
</dbReference>
<name>A0ABN4HS51_9BURK</name>
<reference evidence="7" key="1">
    <citation type="journal article" date="2015" name="Genome Announc.">
        <title>Complete Genome Sequence of Herbaspirillum hiltneri N3 (DSM 17495), Isolated from Surface-Sterilized Wheat Roots.</title>
        <authorList>
            <person name="Guizelini D."/>
            <person name="Saizaki P.M."/>
            <person name="Coimbra N.A."/>
            <person name="Weiss V.A."/>
            <person name="Faoro H."/>
            <person name="Sfeir M.Z."/>
            <person name="Baura V.A."/>
            <person name="Monteiro R.A."/>
            <person name="Chubatsu L.S."/>
            <person name="Souza E.M."/>
            <person name="Cruz L.M."/>
            <person name="Pedrosa F.O."/>
            <person name="Raittz R.T."/>
            <person name="Marchaukoski J.N."/>
            <person name="Steffens M.B."/>
        </authorList>
    </citation>
    <scope>NUCLEOTIDE SEQUENCE [LARGE SCALE GENOMIC DNA]</scope>
    <source>
        <strain evidence="7">N3</strain>
    </source>
</reference>
<dbReference type="EMBL" id="CP011409">
    <property type="protein sequence ID" value="AKZ61778.1"/>
    <property type="molecule type" value="Genomic_DNA"/>
</dbReference>
<sequence length="239" mass="26249">MHISIFSNSAADIALIARSLPAHDCHGVQQRVDLRRAHPQLLIVDVASAGAHLADLLQMAWTPAIPVLLLAADTPSELAALAALPAAPADEHLVDSEFKPLRRHAVAARVKLLLQRAYPGHEETQVLQFGDHVFESPAHVVTHAGIQVTLTQKEFALAVLLFSNLGRPLSRAYLQESVWGPEDENALPTRTIDTHVSRVRNKLDLKPEKGFRLTTVYGYGYQLEQLEQLERLAAPAAKK</sequence>